<dbReference type="RefSeq" id="WP_084852017.1">
    <property type="nucleotide sequence ID" value="NZ_CP061724.1"/>
</dbReference>
<geneLocation type="plasmid" evidence="3 5">
    <name>pZXPA-20-602k</name>
</geneLocation>
<dbReference type="Proteomes" id="UP000193675">
    <property type="component" value="Unassembled WGS sequence"/>
</dbReference>
<protein>
    <submittedName>
        <fullName evidence="2">Uncharacterized protein</fullName>
    </submittedName>
</protein>
<keyword evidence="1" id="KW-1133">Transmembrane helix</keyword>
<evidence type="ECO:0000256" key="1">
    <source>
        <dbReference type="SAM" id="Phobius"/>
    </source>
</evidence>
<dbReference type="EMBL" id="CP061724">
    <property type="protein sequence ID" value="QOD01234.1"/>
    <property type="molecule type" value="Genomic_DNA"/>
</dbReference>
<evidence type="ECO:0000313" key="4">
    <source>
        <dbReference type="Proteomes" id="UP000193675"/>
    </source>
</evidence>
<reference evidence="3 5" key="2">
    <citation type="submission" date="2020-09" db="EMBL/GenBank/DDBJ databases">
        <title>Co-existence of a novel multidrug-resistance efflux pump with carbapenem resistance gene blaVIM-2 in one megaplasmid in Pseudomonas putida.</title>
        <authorList>
            <person name="Peng K."/>
            <person name="Li R."/>
        </authorList>
    </citation>
    <scope>NUCLEOTIDE SEQUENCE [LARGE SCALE GENOMIC DNA]</scope>
    <source>
        <strain evidence="3 5">ZXPA-20</strain>
        <plasmid evidence="3 5">pZXPA-20-602k</plasmid>
    </source>
</reference>
<reference evidence="2 4" key="1">
    <citation type="submission" date="2017-04" db="EMBL/GenBank/DDBJ databases">
        <title>Presence of VIM-2 positive Pseudomonas species in chickens and their surrounding environment.</title>
        <authorList>
            <person name="Zhang R."/>
        </authorList>
    </citation>
    <scope>NUCLEOTIDE SEQUENCE [LARGE SCALE GENOMIC DNA]</scope>
    <source>
        <strain evidence="2 4">DZ-C18</strain>
    </source>
</reference>
<accession>A0A1X0ZRQ4</accession>
<name>A0A1X0ZRQ4_PSEPU</name>
<dbReference type="EMBL" id="NBWC01000031">
    <property type="protein sequence ID" value="ORL61986.1"/>
    <property type="molecule type" value="Genomic_DNA"/>
</dbReference>
<feature type="transmembrane region" description="Helical" evidence="1">
    <location>
        <begin position="52"/>
        <end position="71"/>
    </location>
</feature>
<sequence length="73" mass="7708">MKRSSNVAVSKIAAYAEDPKKFVGSDGGAYNPELARMGTAAHRRIGRGPSKAAFVVTVVLVVAALLYFGIIEI</sequence>
<dbReference type="Proteomes" id="UP000516786">
    <property type="component" value="Plasmid pZXPA-20-602k"/>
</dbReference>
<evidence type="ECO:0000313" key="2">
    <source>
        <dbReference type="EMBL" id="ORL61986.1"/>
    </source>
</evidence>
<gene>
    <name evidence="2" type="ORF">B7H17_19960</name>
    <name evidence="3" type="ORF">ID616_32070</name>
</gene>
<organism evidence="2 4">
    <name type="scientific">Pseudomonas putida</name>
    <name type="common">Arthrobacter siderocapsulatus</name>
    <dbReference type="NCBI Taxonomy" id="303"/>
    <lineage>
        <taxon>Bacteria</taxon>
        <taxon>Pseudomonadati</taxon>
        <taxon>Pseudomonadota</taxon>
        <taxon>Gammaproteobacteria</taxon>
        <taxon>Pseudomonadales</taxon>
        <taxon>Pseudomonadaceae</taxon>
        <taxon>Pseudomonas</taxon>
    </lineage>
</organism>
<keyword evidence="1" id="KW-0472">Membrane</keyword>
<keyword evidence="1" id="KW-0812">Transmembrane</keyword>
<dbReference type="AlphaFoldDB" id="A0A1X0ZRQ4"/>
<evidence type="ECO:0000313" key="5">
    <source>
        <dbReference type="Proteomes" id="UP000516786"/>
    </source>
</evidence>
<proteinExistence type="predicted"/>
<dbReference type="OrthoDB" id="7021633at2"/>
<evidence type="ECO:0000313" key="3">
    <source>
        <dbReference type="EMBL" id="QOD01234.1"/>
    </source>
</evidence>
<keyword evidence="3" id="KW-0614">Plasmid</keyword>